<dbReference type="RefSeq" id="WP_019379922.1">
    <property type="nucleotide sequence ID" value="NZ_CP015507.1"/>
</dbReference>
<evidence type="ECO:0000259" key="1">
    <source>
        <dbReference type="Pfam" id="PF12728"/>
    </source>
</evidence>
<accession>A0A160MI44</accession>
<protein>
    <recommendedName>
        <fullName evidence="1">Helix-turn-helix domain-containing protein</fullName>
    </recommendedName>
</protein>
<dbReference type="KEGG" id="bon:A361_28975"/>
<dbReference type="InterPro" id="IPR009061">
    <property type="entry name" value="DNA-bd_dom_put_sf"/>
</dbReference>
<reference evidence="2 3" key="1">
    <citation type="submission" date="2016-04" db="EMBL/GenBank/DDBJ databases">
        <title>Complete genome sequence of Bacillus oceanisediminis strain 2691.</title>
        <authorList>
            <person name="Jeong H."/>
            <person name="Kim H.J."/>
            <person name="Lee D.-W."/>
        </authorList>
    </citation>
    <scope>NUCLEOTIDE SEQUENCE [LARGE SCALE GENOMIC DNA]</scope>
    <source>
        <strain evidence="2 3">2691</strain>
        <plasmid evidence="3">pbo1</plasmid>
    </source>
</reference>
<feature type="domain" description="Helix-turn-helix" evidence="1">
    <location>
        <begin position="8"/>
        <end position="60"/>
    </location>
</feature>
<dbReference type="EMBL" id="CP015507">
    <property type="protein sequence ID" value="AND43197.1"/>
    <property type="molecule type" value="Genomic_DNA"/>
</dbReference>
<dbReference type="eggNOG" id="ENOG5030IRS">
    <property type="taxonomic scope" value="Bacteria"/>
</dbReference>
<proteinExistence type="predicted"/>
<dbReference type="Pfam" id="PF12728">
    <property type="entry name" value="HTH_17"/>
    <property type="match status" value="1"/>
</dbReference>
<sequence>MDKEREMITTNEAAEILKLKPSTIHKYVKQGELKPVYEDNWHIDNTKLFYKEDIEELKKKKGKPGITTGEASKLLGLHTATIFQYIQQGLLAAEKKLYKGREFYFIDPEELERFKSFYEEQKRNEGKDFYDKNKNYAWFQEFLSPEGKDSNFLLLNEELQPFLQTQNGEQIPYEEIEKAGYKPVKKIPDIGYKTQKGFAKFHFTESQEFYRTMGLFYSKLGPKNIKIFLDKENKITVEVKPILIKDDIPGYIFSLLEESIIEGDISKRLEGVFIDSDLEVLAIAIPSKLKRKIKEDAAKSKNTIEELVISILEDKYGRL</sequence>
<evidence type="ECO:0000313" key="2">
    <source>
        <dbReference type="EMBL" id="AND43197.1"/>
    </source>
</evidence>
<keyword evidence="2" id="KW-0614">Plasmid</keyword>
<dbReference type="SUPFAM" id="SSF46955">
    <property type="entry name" value="Putative DNA-binding domain"/>
    <property type="match status" value="2"/>
</dbReference>
<dbReference type="Gene3D" id="1.10.1660.10">
    <property type="match status" value="2"/>
</dbReference>
<organism evidence="2 3">
    <name type="scientific">Cytobacillus oceanisediminis 2691</name>
    <dbReference type="NCBI Taxonomy" id="1196031"/>
    <lineage>
        <taxon>Bacteria</taxon>
        <taxon>Bacillati</taxon>
        <taxon>Bacillota</taxon>
        <taxon>Bacilli</taxon>
        <taxon>Bacillales</taxon>
        <taxon>Bacillaceae</taxon>
        <taxon>Cytobacillus</taxon>
    </lineage>
</organism>
<geneLocation type="plasmid" evidence="3">
    <name>pbo1</name>
</geneLocation>
<dbReference type="InterPro" id="IPR041657">
    <property type="entry name" value="HTH_17"/>
</dbReference>
<evidence type="ECO:0000313" key="3">
    <source>
        <dbReference type="Proteomes" id="UP000077856"/>
    </source>
</evidence>
<dbReference type="Proteomes" id="UP000077856">
    <property type="component" value="Plasmid pBO1"/>
</dbReference>
<gene>
    <name evidence="2" type="ORF">A361_28975</name>
</gene>
<name>A0A160MI44_9BACI</name>
<dbReference type="AlphaFoldDB" id="A0A160MI44"/>